<comment type="caution">
    <text evidence="2">The sequence shown here is derived from an EMBL/GenBank/DDBJ whole genome shotgun (WGS) entry which is preliminary data.</text>
</comment>
<dbReference type="RefSeq" id="WP_379564976.1">
    <property type="nucleotide sequence ID" value="NZ_JBHSQK010000011.1"/>
</dbReference>
<dbReference type="InterPro" id="IPR000888">
    <property type="entry name" value="RmlC-like"/>
</dbReference>
<dbReference type="PANTHER" id="PTHR21047:SF2">
    <property type="entry name" value="THYMIDINE DIPHOSPHO-4-KETO-RHAMNOSE 3,5-EPIMERASE"/>
    <property type="match status" value="1"/>
</dbReference>
<keyword evidence="3" id="KW-1185">Reference proteome</keyword>
<evidence type="ECO:0000256" key="1">
    <source>
        <dbReference type="ARBA" id="ARBA00010154"/>
    </source>
</evidence>
<comment type="similarity">
    <text evidence="1">Belongs to the dTDP-4-dehydrorhamnose 3,5-epimerase family.</text>
</comment>
<sequence>MKAYELGISGAWGFEPSVFPDDRGQFAAPYQAAAFREALGFDLALGQVNQSISARDVIRGVHFSDVPPSQAKYVSCAYGSLLDVVVDIRVGSPTFGAVETIELDPGSGRSVYLSEGLGHAFVALEDHTMMTYLCSTGYNPGGEHGISPLDPELGIPWPSGITPILSDKDTAAPTLDQARKAGLLPTWDACQDFYRSLREARR</sequence>
<dbReference type="PANTHER" id="PTHR21047">
    <property type="entry name" value="DTDP-6-DEOXY-D-GLUCOSE-3,5 EPIMERASE"/>
    <property type="match status" value="1"/>
</dbReference>
<protein>
    <submittedName>
        <fullName evidence="2">dTDP-4-dehydrorhamnose 3,5-epimerase family protein</fullName>
    </submittedName>
</protein>
<dbReference type="InterPro" id="IPR014710">
    <property type="entry name" value="RmlC-like_jellyroll"/>
</dbReference>
<gene>
    <name evidence="2" type="ORF">ACFQH9_06465</name>
</gene>
<dbReference type="CDD" id="cd00438">
    <property type="entry name" value="cupin_RmlC"/>
    <property type="match status" value="1"/>
</dbReference>
<reference evidence="3" key="1">
    <citation type="journal article" date="2019" name="Int. J. Syst. Evol. Microbiol.">
        <title>The Global Catalogue of Microorganisms (GCM) 10K type strain sequencing project: providing services to taxonomists for standard genome sequencing and annotation.</title>
        <authorList>
            <consortium name="The Broad Institute Genomics Platform"/>
            <consortium name="The Broad Institute Genome Sequencing Center for Infectious Disease"/>
            <person name="Wu L."/>
            <person name="Ma J."/>
        </authorList>
    </citation>
    <scope>NUCLEOTIDE SEQUENCE [LARGE SCALE GENOMIC DNA]</scope>
    <source>
        <strain evidence="3">CGMCC 4.7397</strain>
    </source>
</reference>
<accession>A0ABW1I541</accession>
<evidence type="ECO:0000313" key="3">
    <source>
        <dbReference type="Proteomes" id="UP001596119"/>
    </source>
</evidence>
<name>A0ABW1I541_9PSEU</name>
<dbReference type="InterPro" id="IPR011051">
    <property type="entry name" value="RmlC_Cupin_sf"/>
</dbReference>
<proteinExistence type="inferred from homology"/>
<dbReference type="Pfam" id="PF00908">
    <property type="entry name" value="dTDP_sugar_isom"/>
    <property type="match status" value="1"/>
</dbReference>
<dbReference type="Proteomes" id="UP001596119">
    <property type="component" value="Unassembled WGS sequence"/>
</dbReference>
<organism evidence="2 3">
    <name type="scientific">Pseudonocardia lutea</name>
    <dbReference type="NCBI Taxonomy" id="2172015"/>
    <lineage>
        <taxon>Bacteria</taxon>
        <taxon>Bacillati</taxon>
        <taxon>Actinomycetota</taxon>
        <taxon>Actinomycetes</taxon>
        <taxon>Pseudonocardiales</taxon>
        <taxon>Pseudonocardiaceae</taxon>
        <taxon>Pseudonocardia</taxon>
    </lineage>
</organism>
<dbReference type="EMBL" id="JBHSQK010000011">
    <property type="protein sequence ID" value="MFC5947913.1"/>
    <property type="molecule type" value="Genomic_DNA"/>
</dbReference>
<dbReference type="SUPFAM" id="SSF51182">
    <property type="entry name" value="RmlC-like cupins"/>
    <property type="match status" value="1"/>
</dbReference>
<evidence type="ECO:0000313" key="2">
    <source>
        <dbReference type="EMBL" id="MFC5947913.1"/>
    </source>
</evidence>
<dbReference type="Gene3D" id="2.60.120.10">
    <property type="entry name" value="Jelly Rolls"/>
    <property type="match status" value="1"/>
</dbReference>